<keyword evidence="1" id="KW-0229">DNA integration</keyword>
<dbReference type="EMBL" id="ABKJEP030000011">
    <property type="protein sequence ID" value="EMO9455982.1"/>
    <property type="molecule type" value="Genomic_DNA"/>
</dbReference>
<dbReference type="InterPro" id="IPR002104">
    <property type="entry name" value="Integrase_catalytic"/>
</dbReference>
<dbReference type="Pfam" id="PF00589">
    <property type="entry name" value="Phage_integrase"/>
    <property type="match status" value="2"/>
</dbReference>
<dbReference type="Gene3D" id="1.10.443.10">
    <property type="entry name" value="Intergrase catalytic core"/>
    <property type="match status" value="1"/>
</dbReference>
<sequence length="205" mass="23344">MDNCEQSYQHAVFAELKRLGEWEGGNLFDGIRQFREGEQELAFLYEDDIKRLLHACDTSANNDLGNVVRICLATGARWGEAQLLNQSQVMPYRVTFTKTKGNKNRTVPIYPKLFELLPRRRGNLFSGCYDAFEGALKKADILLPKGQRTHVLRHTFASHFMMNGGNILVLQQILGHSTITMTMRYAHFAPEHLDAAVSLNPFDRV</sequence>
<gene>
    <name evidence="4" type="ORF">PN925_001331</name>
</gene>
<dbReference type="InterPro" id="IPR011010">
    <property type="entry name" value="DNA_brk_join_enz"/>
</dbReference>
<evidence type="ECO:0000256" key="1">
    <source>
        <dbReference type="ARBA" id="ARBA00022908"/>
    </source>
</evidence>
<evidence type="ECO:0000256" key="2">
    <source>
        <dbReference type="ARBA" id="ARBA00023172"/>
    </source>
</evidence>
<reference evidence="4" key="1">
    <citation type="submission" date="2024-02" db="EMBL/GenBank/DDBJ databases">
        <authorList>
            <consortium name="Clinical and Environmental Microbiology Branch: Whole genome sequencing antimicrobial resistance pathogens in the healthcare setting"/>
        </authorList>
    </citation>
    <scope>NUCLEOTIDE SEQUENCE</scope>
    <source>
        <strain evidence="4">2023KU-00017</strain>
    </source>
</reference>
<evidence type="ECO:0000313" key="4">
    <source>
        <dbReference type="EMBL" id="EMO9455982.1"/>
    </source>
</evidence>
<keyword evidence="2" id="KW-0233">DNA recombination</keyword>
<evidence type="ECO:0000259" key="3">
    <source>
        <dbReference type="PROSITE" id="PS51898"/>
    </source>
</evidence>
<protein>
    <submittedName>
        <fullName evidence="4">Tyrosine-type recombinase/integrase</fullName>
    </submittedName>
</protein>
<organism evidence="4">
    <name type="scientific">Morganella morganii</name>
    <name type="common">Proteus morganii</name>
    <dbReference type="NCBI Taxonomy" id="582"/>
    <lineage>
        <taxon>Bacteria</taxon>
        <taxon>Pseudomonadati</taxon>
        <taxon>Pseudomonadota</taxon>
        <taxon>Gammaproteobacteria</taxon>
        <taxon>Enterobacterales</taxon>
        <taxon>Morganellaceae</taxon>
        <taxon>Morganella</taxon>
    </lineage>
</organism>
<dbReference type="SUPFAM" id="SSF56349">
    <property type="entry name" value="DNA breaking-rejoining enzymes"/>
    <property type="match status" value="1"/>
</dbReference>
<dbReference type="PANTHER" id="PTHR30349:SF93">
    <property type="entry name" value="FELS-2 PROPHAGE PROTEIN"/>
    <property type="match status" value="1"/>
</dbReference>
<comment type="caution">
    <text evidence="4">The sequence shown here is derived from an EMBL/GenBank/DDBJ whole genome shotgun (WGS) entry which is preliminary data.</text>
</comment>
<dbReference type="CDD" id="cd00796">
    <property type="entry name" value="INT_Rci_Hp1_C"/>
    <property type="match status" value="1"/>
</dbReference>
<dbReference type="GO" id="GO:0006310">
    <property type="term" value="P:DNA recombination"/>
    <property type="evidence" value="ECO:0007669"/>
    <property type="project" value="UniProtKB-KW"/>
</dbReference>
<proteinExistence type="predicted"/>
<dbReference type="GO" id="GO:0003677">
    <property type="term" value="F:DNA binding"/>
    <property type="evidence" value="ECO:0007669"/>
    <property type="project" value="InterPro"/>
</dbReference>
<dbReference type="InterPro" id="IPR013762">
    <property type="entry name" value="Integrase-like_cat_sf"/>
</dbReference>
<dbReference type="AlphaFoldDB" id="A0AAI9MS80"/>
<dbReference type="InterPro" id="IPR050090">
    <property type="entry name" value="Tyrosine_recombinase_XerCD"/>
</dbReference>
<accession>A0AAI9MS80</accession>
<feature type="domain" description="Tyr recombinase" evidence="3">
    <location>
        <begin position="39"/>
        <end position="198"/>
    </location>
</feature>
<name>A0AAI9MS80_MORMO</name>
<dbReference type="GO" id="GO:0015074">
    <property type="term" value="P:DNA integration"/>
    <property type="evidence" value="ECO:0007669"/>
    <property type="project" value="UniProtKB-KW"/>
</dbReference>
<dbReference type="PROSITE" id="PS51898">
    <property type="entry name" value="TYR_RECOMBINASE"/>
    <property type="match status" value="1"/>
</dbReference>
<dbReference type="PANTHER" id="PTHR30349">
    <property type="entry name" value="PHAGE INTEGRASE-RELATED"/>
    <property type="match status" value="1"/>
</dbReference>